<evidence type="ECO:0000256" key="2">
    <source>
        <dbReference type="ARBA" id="ARBA00022980"/>
    </source>
</evidence>
<evidence type="ECO:0000256" key="1">
    <source>
        <dbReference type="ARBA" id="ARBA00007594"/>
    </source>
</evidence>
<evidence type="ECO:0000259" key="6">
    <source>
        <dbReference type="Pfam" id="PF08079"/>
    </source>
</evidence>
<dbReference type="InterPro" id="IPR018038">
    <property type="entry name" value="Ribosomal_uL30_CS"/>
</dbReference>
<dbReference type="AlphaFoldDB" id="A0A8B7BHR1"/>
<dbReference type="InterPro" id="IPR035808">
    <property type="entry name" value="Ribosomal_uL30_euk_arc"/>
</dbReference>
<comment type="similarity">
    <text evidence="1">Belongs to the universal ribosomal protein uL30 family.</text>
</comment>
<dbReference type="GO" id="GO:0000463">
    <property type="term" value="P:maturation of LSU-rRNA from tricistronic rRNA transcript (SSU-rRNA, 5.8S rRNA, LSU-rRNA)"/>
    <property type="evidence" value="ECO:0007669"/>
    <property type="project" value="TreeGrafter"/>
</dbReference>
<dbReference type="InterPro" id="IPR016082">
    <property type="entry name" value="Ribosomal_uL30_ferredoxin-like"/>
</dbReference>
<feature type="compositionally biased region" description="Basic and acidic residues" evidence="4">
    <location>
        <begin position="258"/>
        <end position="278"/>
    </location>
</feature>
<feature type="region of interest" description="Disordered" evidence="4">
    <location>
        <begin position="252"/>
        <end position="278"/>
    </location>
</feature>
<organism evidence="7 8">
    <name type="scientific">Phoenix dactylifera</name>
    <name type="common">Date palm</name>
    <dbReference type="NCBI Taxonomy" id="42345"/>
    <lineage>
        <taxon>Eukaryota</taxon>
        <taxon>Viridiplantae</taxon>
        <taxon>Streptophyta</taxon>
        <taxon>Embryophyta</taxon>
        <taxon>Tracheophyta</taxon>
        <taxon>Spermatophyta</taxon>
        <taxon>Magnoliopsida</taxon>
        <taxon>Liliopsida</taxon>
        <taxon>Arecaceae</taxon>
        <taxon>Coryphoideae</taxon>
        <taxon>Phoeniceae</taxon>
        <taxon>Phoenix</taxon>
    </lineage>
</organism>
<feature type="domain" description="Large ribosomal subunit protein uL30 N-terminal eukaryotes" evidence="6">
    <location>
        <begin position="44"/>
        <end position="106"/>
    </location>
</feature>
<dbReference type="CDD" id="cd01657">
    <property type="entry name" value="Ribosomal_L7_archeal_euk"/>
    <property type="match status" value="1"/>
</dbReference>
<dbReference type="InterPro" id="IPR005998">
    <property type="entry name" value="Ribosomal_uL30_euk"/>
</dbReference>
<keyword evidence="2" id="KW-0689">Ribosomal protein</keyword>
<evidence type="ECO:0000313" key="7">
    <source>
        <dbReference type="Proteomes" id="UP000228380"/>
    </source>
</evidence>
<dbReference type="Gene3D" id="3.30.1390.20">
    <property type="entry name" value="Ribosomal protein L30, ferredoxin-like fold domain"/>
    <property type="match status" value="2"/>
</dbReference>
<proteinExistence type="inferred from homology"/>
<keyword evidence="3" id="KW-0687">Ribonucleoprotein</keyword>
<dbReference type="KEGG" id="pda:103697086"/>
<evidence type="ECO:0000259" key="5">
    <source>
        <dbReference type="Pfam" id="PF00327"/>
    </source>
</evidence>
<keyword evidence="7" id="KW-1185">Reference proteome</keyword>
<dbReference type="OrthoDB" id="28644at2759"/>
<reference evidence="8" key="1">
    <citation type="submission" date="2025-08" db="UniProtKB">
        <authorList>
            <consortium name="RefSeq"/>
        </authorList>
    </citation>
    <scope>IDENTIFICATION</scope>
    <source>
        <tissue evidence="8">Young leaves</tissue>
    </source>
</reference>
<dbReference type="SUPFAM" id="SSF55129">
    <property type="entry name" value="Ribosomal protein L30p/L7e"/>
    <property type="match status" value="1"/>
</dbReference>
<evidence type="ECO:0000256" key="4">
    <source>
        <dbReference type="SAM" id="MobiDB-lite"/>
    </source>
</evidence>
<dbReference type="GO" id="GO:0003723">
    <property type="term" value="F:RNA binding"/>
    <property type="evidence" value="ECO:0007669"/>
    <property type="project" value="InterPro"/>
</dbReference>
<evidence type="ECO:0000256" key="3">
    <source>
        <dbReference type="ARBA" id="ARBA00023274"/>
    </source>
</evidence>
<gene>
    <name evidence="8" type="primary">LOC103697086</name>
</gene>
<dbReference type="GO" id="GO:0022625">
    <property type="term" value="C:cytosolic large ribosomal subunit"/>
    <property type="evidence" value="ECO:0007669"/>
    <property type="project" value="TreeGrafter"/>
</dbReference>
<dbReference type="Pfam" id="PF08079">
    <property type="entry name" value="Ribosomal_L30_N"/>
    <property type="match status" value="1"/>
</dbReference>
<dbReference type="GeneID" id="103697086"/>
<feature type="domain" description="Large ribosomal subunit protein uL30-like ferredoxin-like fold" evidence="5">
    <location>
        <begin position="120"/>
        <end position="170"/>
    </location>
</feature>
<sequence length="278" mass="32705">MKFNVANPTTGCQKKLEIDDDEKLCSEGYQVFMAEEEPQPLTYVHETVLKKRKNNEEWAIKRREQLEARKKRNKRDLKLAIKRPEEFVKEYRDKELDHIRMKQRLKLRKLASDSLKSELLFVICIRGSRDMHPRTRKILDLLRLRHFLSGVFVKASEATLKMLLSVEPFITYGYPNLKSVRELIYKKGCGMIDKQRVPLTNNNVIEQALGKYGIICIEDIVHEIATVGSHFKEVTKFLWPFKLKAPERRLQLKKKPHKDGGDSGNREERINELIDKFN</sequence>
<accession>A0A8B7BHR1</accession>
<dbReference type="Pfam" id="PF00327">
    <property type="entry name" value="Ribosomal_L30"/>
    <property type="match status" value="1"/>
</dbReference>
<dbReference type="RefSeq" id="XP_008777087.1">
    <property type="nucleotide sequence ID" value="XM_008778865.4"/>
</dbReference>
<dbReference type="FunFam" id="3.30.1390.20:FF:000003">
    <property type="entry name" value="60S ribosomal protein L7"/>
    <property type="match status" value="1"/>
</dbReference>
<dbReference type="PANTHER" id="PTHR11524">
    <property type="entry name" value="60S RIBOSOMAL PROTEIN L7"/>
    <property type="match status" value="1"/>
</dbReference>
<dbReference type="NCBIfam" id="TIGR01310">
    <property type="entry name" value="uL30_euk"/>
    <property type="match status" value="1"/>
</dbReference>
<protein>
    <submittedName>
        <fullName evidence="8">60S ribosomal protein L7-2-like isoform X1</fullName>
    </submittedName>
</protein>
<dbReference type="InterPro" id="IPR039699">
    <property type="entry name" value="Ribosomal_uL30"/>
</dbReference>
<dbReference type="GO" id="GO:0003735">
    <property type="term" value="F:structural constituent of ribosome"/>
    <property type="evidence" value="ECO:0007669"/>
    <property type="project" value="TreeGrafter"/>
</dbReference>
<dbReference type="PANTHER" id="PTHR11524:SF36">
    <property type="entry name" value="LARGE RIBOSOMAL SUBUNIT PROTEIN UL30Z"/>
    <property type="match status" value="1"/>
</dbReference>
<dbReference type="InterPro" id="IPR036919">
    <property type="entry name" value="Ribo_uL30_ferredoxin-like_sf"/>
</dbReference>
<dbReference type="PROSITE" id="PS00634">
    <property type="entry name" value="RIBOSOMAL_L30"/>
    <property type="match status" value="1"/>
</dbReference>
<name>A0A8B7BHR1_PHODC</name>
<dbReference type="InterPro" id="IPR012988">
    <property type="entry name" value="Ribosomal_uL30_N_euk"/>
</dbReference>
<evidence type="ECO:0000313" key="8">
    <source>
        <dbReference type="RefSeq" id="XP_008777087.1"/>
    </source>
</evidence>
<dbReference type="Proteomes" id="UP000228380">
    <property type="component" value="Unplaced"/>
</dbReference>